<protein>
    <submittedName>
        <fullName evidence="2">Acetyltransferase</fullName>
    </submittedName>
</protein>
<organism evidence="2 3">
    <name type="scientific">Rothia aeria</name>
    <dbReference type="NCBI Taxonomy" id="172042"/>
    <lineage>
        <taxon>Bacteria</taxon>
        <taxon>Bacillati</taxon>
        <taxon>Actinomycetota</taxon>
        <taxon>Actinomycetes</taxon>
        <taxon>Micrococcales</taxon>
        <taxon>Micrococcaceae</taxon>
        <taxon>Rothia</taxon>
    </lineage>
</organism>
<dbReference type="GO" id="GO:0016020">
    <property type="term" value="C:membrane"/>
    <property type="evidence" value="ECO:0007669"/>
    <property type="project" value="TreeGrafter"/>
</dbReference>
<name>A0A2Z5R3G0_9MICC</name>
<dbReference type="InterPro" id="IPR050879">
    <property type="entry name" value="Acyltransferase_3"/>
</dbReference>
<dbReference type="PANTHER" id="PTHR23028">
    <property type="entry name" value="ACETYLTRANSFERASE"/>
    <property type="match status" value="1"/>
</dbReference>
<dbReference type="KEGG" id="raj:RA11412_1280"/>
<evidence type="ECO:0000313" key="2">
    <source>
        <dbReference type="EMBL" id="BAV87579.1"/>
    </source>
</evidence>
<dbReference type="Proteomes" id="UP000250241">
    <property type="component" value="Chromosome"/>
</dbReference>
<sequence length="385" mass="43109">MTTLEAHSPPTLRDALLSRENSLNFIRLMLAVAVIISHAPYLVLGVEVTSAIPVLNLSHLLGDYAVNMFFCISGFLIAHSAQRGTFGGYLKRRILRIFPAYWASILFVVCIGAPLANYTAHSGSPWTAQGALEYVGHNFDLFFLQYSLFDGPSHLPYENSWNGSAWTLSYEFLGYLVLIPIFYLPALKRNSHRVVPMVYLLSLLPFFIFTAAGATNNTFWEVARLYPMFFAGALLYVWGNKIRLHPQAALACFLVPFALQFVAPSVVLQLIQPAYAYGILALGALIRVPLCRRNDISYGMYIYAWPVQVILLMLGSEPLGWVLNALLTIVVTVPIAWFSWRYIEKPAMALKHWQLIPTKPVDRQTEAGGTEAHPVLVQVSTPQKR</sequence>
<keyword evidence="3" id="KW-1185">Reference proteome</keyword>
<dbReference type="InterPro" id="IPR002656">
    <property type="entry name" value="Acyl_transf_3_dom"/>
</dbReference>
<dbReference type="RefSeq" id="WP_128087597.1">
    <property type="nucleotide sequence ID" value="NZ_CBDEQU010000006.1"/>
</dbReference>
<dbReference type="EMBL" id="AP017895">
    <property type="protein sequence ID" value="BAV87579.1"/>
    <property type="molecule type" value="Genomic_DNA"/>
</dbReference>
<dbReference type="Pfam" id="PF01757">
    <property type="entry name" value="Acyl_transf_3"/>
    <property type="match status" value="1"/>
</dbReference>
<evidence type="ECO:0000313" key="3">
    <source>
        <dbReference type="Proteomes" id="UP000250241"/>
    </source>
</evidence>
<accession>A0A2Z5R3G0</accession>
<evidence type="ECO:0000259" key="1">
    <source>
        <dbReference type="Pfam" id="PF01757"/>
    </source>
</evidence>
<proteinExistence type="predicted"/>
<dbReference type="GO" id="GO:0016747">
    <property type="term" value="F:acyltransferase activity, transferring groups other than amino-acyl groups"/>
    <property type="evidence" value="ECO:0007669"/>
    <property type="project" value="InterPro"/>
</dbReference>
<dbReference type="AlphaFoldDB" id="A0A2Z5R3G0"/>
<dbReference type="GO" id="GO:0009103">
    <property type="term" value="P:lipopolysaccharide biosynthetic process"/>
    <property type="evidence" value="ECO:0007669"/>
    <property type="project" value="TreeGrafter"/>
</dbReference>
<reference evidence="2 3" key="1">
    <citation type="submission" date="2016-10" db="EMBL/GenBank/DDBJ databases">
        <title>Genome sequence of Rothia aeria strain JCM11412.</title>
        <authorList>
            <person name="Nambu T."/>
        </authorList>
    </citation>
    <scope>NUCLEOTIDE SEQUENCE [LARGE SCALE GENOMIC DNA]</scope>
    <source>
        <strain evidence="2 3">JCM 11412</strain>
    </source>
</reference>
<keyword evidence="2" id="KW-0808">Transferase</keyword>
<feature type="domain" description="Acyltransferase 3" evidence="1">
    <location>
        <begin position="21"/>
        <end position="340"/>
    </location>
</feature>
<gene>
    <name evidence="2" type="ORF">RA11412_1280</name>
</gene>
<dbReference type="GeneID" id="93861218"/>
<dbReference type="PANTHER" id="PTHR23028:SF53">
    <property type="entry name" value="ACYL_TRANSF_3 DOMAIN-CONTAINING PROTEIN"/>
    <property type="match status" value="1"/>
</dbReference>